<feature type="transmembrane region" description="Helical" evidence="7">
    <location>
        <begin position="76"/>
        <end position="97"/>
    </location>
</feature>
<evidence type="ECO:0000256" key="1">
    <source>
        <dbReference type="ARBA" id="ARBA00004651"/>
    </source>
</evidence>
<keyword evidence="3 7" id="KW-0812">Transmembrane</keyword>
<comment type="subcellular location">
    <subcellularLocation>
        <location evidence="1">Cell membrane</location>
        <topology evidence="1">Multi-pass membrane protein</topology>
    </subcellularLocation>
</comment>
<proteinExistence type="predicted"/>
<evidence type="ECO:0000313" key="9">
    <source>
        <dbReference type="Proteomes" id="UP000002484"/>
    </source>
</evidence>
<evidence type="ECO:0000256" key="3">
    <source>
        <dbReference type="ARBA" id="ARBA00022692"/>
    </source>
</evidence>
<protein>
    <submittedName>
        <fullName evidence="8">Glycosyl transferase, group 1</fullName>
    </submittedName>
</protein>
<evidence type="ECO:0000313" key="8">
    <source>
        <dbReference type="EMBL" id="ADP80927.1"/>
    </source>
</evidence>
<dbReference type="RefSeq" id="WP_013424045.1">
    <property type="nucleotide sequence ID" value="NC_014666.1"/>
</dbReference>
<gene>
    <name evidence="8" type="ordered locus">FraEuI1c_2901</name>
</gene>
<dbReference type="OrthoDB" id="5182677at2"/>
<feature type="region of interest" description="Disordered" evidence="6">
    <location>
        <begin position="1"/>
        <end position="24"/>
    </location>
</feature>
<sequence>MNQDALPGPDGANHAFPPDDGYRRMDTAGRPDAARIRGALRVVAALGAIAVVATAFPRLIGASWPEIVTAAARVPASVVALLVFTWAIGLAAHTITLTAALPGLSHRRALLLSLTGSAVANVLPLGGAAGIALNDHMTRRWGFSRAGFASYTVVTNVWDVLAKMLLPLLLVPLVLGGGNLGHHAGRVILGSALIVTTVGLAAALLLFSPALRRVSDWLEHGSSRSRWRARTCLGLAACERVRVQSARVAVHCWKRLTTGMALYTGLLFALLLVCLWASKANVPLTYALLAFCGERLLTLVGVTPGAIGFVEVGLAALLMLAPTASGAGVAAAVLLYRLLTFAVEIPVGGALLAVWLWRGARGRPANDMPVAIGAGG</sequence>
<dbReference type="STRING" id="298654.FraEuI1c_2901"/>
<dbReference type="InParanoid" id="E3J948"/>
<evidence type="ECO:0000256" key="7">
    <source>
        <dbReference type="SAM" id="Phobius"/>
    </source>
</evidence>
<name>E3J948_PSEI1</name>
<reference evidence="8 9" key="1">
    <citation type="submission" date="2010-10" db="EMBL/GenBank/DDBJ databases">
        <title>Complete sequence of Frankia sp. EuI1c.</title>
        <authorList>
            <consortium name="US DOE Joint Genome Institute"/>
            <person name="Lucas S."/>
            <person name="Copeland A."/>
            <person name="Lapidus A."/>
            <person name="Cheng J.-F."/>
            <person name="Bruce D."/>
            <person name="Goodwin L."/>
            <person name="Pitluck S."/>
            <person name="Chertkov O."/>
            <person name="Detter J.C."/>
            <person name="Han C."/>
            <person name="Tapia R."/>
            <person name="Land M."/>
            <person name="Hauser L."/>
            <person name="Jeffries C."/>
            <person name="Kyrpides N."/>
            <person name="Ivanova N."/>
            <person name="Mikhailova N."/>
            <person name="Beauchemin N."/>
            <person name="Sen A."/>
            <person name="Sur S.A."/>
            <person name="Gtari M."/>
            <person name="Wall L."/>
            <person name="Tisa L."/>
            <person name="Woyke T."/>
        </authorList>
    </citation>
    <scope>NUCLEOTIDE SEQUENCE [LARGE SCALE GENOMIC DNA]</scope>
    <source>
        <strain evidence="9">DSM 45817 / CECT 9037 / EuI1c</strain>
    </source>
</reference>
<dbReference type="EMBL" id="CP002299">
    <property type="protein sequence ID" value="ADP80927.1"/>
    <property type="molecule type" value="Genomic_DNA"/>
</dbReference>
<feature type="transmembrane region" description="Helical" evidence="7">
    <location>
        <begin position="187"/>
        <end position="207"/>
    </location>
</feature>
<feature type="transmembrane region" description="Helical" evidence="7">
    <location>
        <begin position="109"/>
        <end position="133"/>
    </location>
</feature>
<keyword evidence="9" id="KW-1185">Reference proteome</keyword>
<dbReference type="GO" id="GO:0016740">
    <property type="term" value="F:transferase activity"/>
    <property type="evidence" value="ECO:0007669"/>
    <property type="project" value="UniProtKB-KW"/>
</dbReference>
<dbReference type="InterPro" id="IPR022791">
    <property type="entry name" value="L-PG_synthase/AglD"/>
</dbReference>
<dbReference type="Pfam" id="PF03706">
    <property type="entry name" value="LPG_synthase_TM"/>
    <property type="match status" value="1"/>
</dbReference>
<feature type="transmembrane region" description="Helical" evidence="7">
    <location>
        <begin position="38"/>
        <end position="56"/>
    </location>
</feature>
<evidence type="ECO:0000256" key="4">
    <source>
        <dbReference type="ARBA" id="ARBA00022989"/>
    </source>
</evidence>
<keyword evidence="5 7" id="KW-0472">Membrane</keyword>
<keyword evidence="8" id="KW-0808">Transferase</keyword>
<feature type="transmembrane region" description="Helical" evidence="7">
    <location>
        <begin position="153"/>
        <end position="175"/>
    </location>
</feature>
<feature type="transmembrane region" description="Helical" evidence="7">
    <location>
        <begin position="334"/>
        <end position="357"/>
    </location>
</feature>
<organism evidence="8 9">
    <name type="scientific">Pseudofrankia inefficax (strain DSM 45817 / CECT 9037 / DDB 130130 / EuI1c)</name>
    <name type="common">Frankia inefficax</name>
    <dbReference type="NCBI Taxonomy" id="298654"/>
    <lineage>
        <taxon>Bacteria</taxon>
        <taxon>Bacillati</taxon>
        <taxon>Actinomycetota</taxon>
        <taxon>Actinomycetes</taxon>
        <taxon>Frankiales</taxon>
        <taxon>Frankiaceae</taxon>
        <taxon>Pseudofrankia</taxon>
    </lineage>
</organism>
<dbReference type="Proteomes" id="UP000002484">
    <property type="component" value="Chromosome"/>
</dbReference>
<keyword evidence="2" id="KW-1003">Cell membrane</keyword>
<dbReference type="eggNOG" id="COG0392">
    <property type="taxonomic scope" value="Bacteria"/>
</dbReference>
<evidence type="ECO:0000256" key="2">
    <source>
        <dbReference type="ARBA" id="ARBA00022475"/>
    </source>
</evidence>
<dbReference type="HOGENOM" id="CLU_056920_0_0_11"/>
<feature type="transmembrane region" description="Helical" evidence="7">
    <location>
        <begin position="299"/>
        <end position="322"/>
    </location>
</feature>
<evidence type="ECO:0000256" key="6">
    <source>
        <dbReference type="SAM" id="MobiDB-lite"/>
    </source>
</evidence>
<dbReference type="GO" id="GO:0005886">
    <property type="term" value="C:plasma membrane"/>
    <property type="evidence" value="ECO:0007669"/>
    <property type="project" value="UniProtKB-SubCell"/>
</dbReference>
<feature type="transmembrane region" description="Helical" evidence="7">
    <location>
        <begin position="260"/>
        <end position="278"/>
    </location>
</feature>
<dbReference type="KEGG" id="fri:FraEuI1c_2901"/>
<keyword evidence="4 7" id="KW-1133">Transmembrane helix</keyword>
<evidence type="ECO:0000256" key="5">
    <source>
        <dbReference type="ARBA" id="ARBA00023136"/>
    </source>
</evidence>
<accession>E3J948</accession>
<dbReference type="AlphaFoldDB" id="E3J948"/>